<name>A0A0F9NP49_9ZZZZ</name>
<comment type="caution">
    <text evidence="2">The sequence shown here is derived from an EMBL/GenBank/DDBJ whole genome shotgun (WGS) entry which is preliminary data.</text>
</comment>
<protein>
    <recommendedName>
        <fullName evidence="1">4Fe-4S ferredoxin-type domain-containing protein</fullName>
    </recommendedName>
</protein>
<sequence length="370" mass="42048">MLSEDLYEILAQKLDASVPRLSPAGQKGKIPRGWIDYLKVLIDPEDVKFLIKLSVGPTFLTLKRFAKKIKKDEEKALQILERLIDQNCILKIGSKEPKYAIHQTFLLHSFPPLSYQNYPKEKAKKLAELSFKNMVDDEWYKVYSGSSETPTMRVIPVHESIESIKMILPFEDVAKIIDDAKIIAITKCACKTRTETLGIRDCKENIPLETCFYMNHMAKFIIERGLGREISKEETKRLCKEFNQKGLVHTTENYGEGTHSMLCNCCSCCCNPLGGITMWDKPHSVATANYFAKIKEIELCERCGTCETNCIFKAITLSDNGPIVNEEKCMGCGICTVNCSAKIIELIPIEREEIPNDFFELGFKIGREMD</sequence>
<dbReference type="PROSITE" id="PS51379">
    <property type="entry name" value="4FE4S_FER_2"/>
    <property type="match status" value="2"/>
</dbReference>
<reference evidence="2" key="1">
    <citation type="journal article" date="2015" name="Nature">
        <title>Complex archaea that bridge the gap between prokaryotes and eukaryotes.</title>
        <authorList>
            <person name="Spang A."/>
            <person name="Saw J.H."/>
            <person name="Jorgensen S.L."/>
            <person name="Zaremba-Niedzwiedzka K."/>
            <person name="Martijn J."/>
            <person name="Lind A.E."/>
            <person name="van Eijk R."/>
            <person name="Schleper C."/>
            <person name="Guy L."/>
            <person name="Ettema T.J."/>
        </authorList>
    </citation>
    <scope>NUCLEOTIDE SEQUENCE</scope>
</reference>
<evidence type="ECO:0000313" key="2">
    <source>
        <dbReference type="EMBL" id="KKM90605.1"/>
    </source>
</evidence>
<dbReference type="SUPFAM" id="SSF54862">
    <property type="entry name" value="4Fe-4S ferredoxins"/>
    <property type="match status" value="1"/>
</dbReference>
<feature type="domain" description="4Fe-4S ferredoxin-type" evidence="1">
    <location>
        <begin position="320"/>
        <end position="349"/>
    </location>
</feature>
<dbReference type="InterPro" id="IPR017896">
    <property type="entry name" value="4Fe4S_Fe-S-bd"/>
</dbReference>
<gene>
    <name evidence="2" type="ORF">LCGC14_1236900</name>
</gene>
<dbReference type="EMBL" id="LAZR01006650">
    <property type="protein sequence ID" value="KKM90605.1"/>
    <property type="molecule type" value="Genomic_DNA"/>
</dbReference>
<dbReference type="AlphaFoldDB" id="A0A0F9NP49"/>
<organism evidence="2">
    <name type="scientific">marine sediment metagenome</name>
    <dbReference type="NCBI Taxonomy" id="412755"/>
    <lineage>
        <taxon>unclassified sequences</taxon>
        <taxon>metagenomes</taxon>
        <taxon>ecological metagenomes</taxon>
    </lineage>
</organism>
<feature type="domain" description="4Fe-4S ferredoxin-type" evidence="1">
    <location>
        <begin position="290"/>
        <end position="319"/>
    </location>
</feature>
<accession>A0A0F9NP49</accession>
<dbReference type="Gene3D" id="3.30.70.20">
    <property type="match status" value="1"/>
</dbReference>
<proteinExistence type="predicted"/>
<evidence type="ECO:0000259" key="1">
    <source>
        <dbReference type="PROSITE" id="PS51379"/>
    </source>
</evidence>